<dbReference type="Gene3D" id="1.20.120.530">
    <property type="entry name" value="GntR ligand-binding domain-like"/>
    <property type="match status" value="1"/>
</dbReference>
<gene>
    <name evidence="6" type="ORF">H0484_03970</name>
</gene>
<keyword evidence="1" id="KW-0805">Transcription regulation</keyword>
<dbReference type="Pfam" id="PF00392">
    <property type="entry name" value="GntR"/>
    <property type="match status" value="1"/>
</dbReference>
<dbReference type="PANTHER" id="PTHR43537:SF53">
    <property type="entry name" value="HTH-TYPE TRANSCRIPTIONAL REPRESSOR NANR"/>
    <property type="match status" value="1"/>
</dbReference>
<dbReference type="SMART" id="SM00895">
    <property type="entry name" value="FCD"/>
    <property type="match status" value="1"/>
</dbReference>
<dbReference type="SUPFAM" id="SSF48008">
    <property type="entry name" value="GntR ligand-binding domain-like"/>
    <property type="match status" value="1"/>
</dbReference>
<feature type="region of interest" description="Disordered" evidence="4">
    <location>
        <begin position="1"/>
        <end position="24"/>
    </location>
</feature>
<sequence length="258" mass="28594">MTTQSLAGSAISHPEAPRPSSFLEGRAGASEVDRVHAEIFDAMMDGRLKPGAKLTESALCSIFLCSRATVRGALAQLAHDRLVVLQANRGAFVWLPTRKETQDVFEARRDLESVLIDRLLSLENLADLLQPLRKLVQQEQQAFESGDRLSWLRLSHAFHVRLAQLTGNEVLAEMMHLLCARSTLIIACYDTPGSHSCTYGEHLNILDLLAQHDSDAVRTAMHHHLQSCEHRLSQIEQPVLDPWAAFSVKPGQQVAHAS</sequence>
<accession>A0ABS8CAN2</accession>
<dbReference type="Gene3D" id="1.10.10.10">
    <property type="entry name" value="Winged helix-like DNA-binding domain superfamily/Winged helix DNA-binding domain"/>
    <property type="match status" value="1"/>
</dbReference>
<evidence type="ECO:0000256" key="3">
    <source>
        <dbReference type="ARBA" id="ARBA00023163"/>
    </source>
</evidence>
<dbReference type="SUPFAM" id="SSF46785">
    <property type="entry name" value="Winged helix' DNA-binding domain"/>
    <property type="match status" value="1"/>
</dbReference>
<dbReference type="SMART" id="SM00345">
    <property type="entry name" value="HTH_GNTR"/>
    <property type="match status" value="1"/>
</dbReference>
<evidence type="ECO:0000313" key="7">
    <source>
        <dbReference type="Proteomes" id="UP000776983"/>
    </source>
</evidence>
<evidence type="ECO:0000256" key="1">
    <source>
        <dbReference type="ARBA" id="ARBA00023015"/>
    </source>
</evidence>
<name>A0ABS8CAN2_9BURK</name>
<dbReference type="InterPro" id="IPR036388">
    <property type="entry name" value="WH-like_DNA-bd_sf"/>
</dbReference>
<keyword evidence="2" id="KW-0238">DNA-binding</keyword>
<reference evidence="6 7" key="1">
    <citation type="submission" date="2020-07" db="EMBL/GenBank/DDBJ databases">
        <title>Pusillimonas sp. nov., isolated from poultry manure in Taiwan.</title>
        <authorList>
            <person name="Lin S.-Y."/>
            <person name="Tang Y.-S."/>
            <person name="Young C.-C."/>
        </authorList>
    </citation>
    <scope>NUCLEOTIDE SEQUENCE [LARGE SCALE GENOMIC DNA]</scope>
    <source>
        <strain evidence="6 7">CC-YST705</strain>
    </source>
</reference>
<dbReference type="Pfam" id="PF07729">
    <property type="entry name" value="FCD"/>
    <property type="match status" value="1"/>
</dbReference>
<organism evidence="6 7">
    <name type="scientific">Mesopusillimonas faecipullorum</name>
    <dbReference type="NCBI Taxonomy" id="2755040"/>
    <lineage>
        <taxon>Bacteria</taxon>
        <taxon>Pseudomonadati</taxon>
        <taxon>Pseudomonadota</taxon>
        <taxon>Betaproteobacteria</taxon>
        <taxon>Burkholderiales</taxon>
        <taxon>Alcaligenaceae</taxon>
        <taxon>Mesopusillimonas</taxon>
    </lineage>
</organism>
<keyword evidence="7" id="KW-1185">Reference proteome</keyword>
<dbReference type="InterPro" id="IPR000524">
    <property type="entry name" value="Tscrpt_reg_HTH_GntR"/>
</dbReference>
<evidence type="ECO:0000256" key="2">
    <source>
        <dbReference type="ARBA" id="ARBA00023125"/>
    </source>
</evidence>
<feature type="domain" description="HTH gntR-type" evidence="5">
    <location>
        <begin position="29"/>
        <end position="96"/>
    </location>
</feature>
<dbReference type="CDD" id="cd07377">
    <property type="entry name" value="WHTH_GntR"/>
    <property type="match status" value="1"/>
</dbReference>
<dbReference type="PANTHER" id="PTHR43537">
    <property type="entry name" value="TRANSCRIPTIONAL REGULATOR, GNTR FAMILY"/>
    <property type="match status" value="1"/>
</dbReference>
<protein>
    <submittedName>
        <fullName evidence="6">GntR family transcriptional regulator</fullName>
    </submittedName>
</protein>
<dbReference type="EMBL" id="JACDXW010000002">
    <property type="protein sequence ID" value="MCB5362912.1"/>
    <property type="molecule type" value="Genomic_DNA"/>
</dbReference>
<dbReference type="InterPro" id="IPR008920">
    <property type="entry name" value="TF_FadR/GntR_C"/>
</dbReference>
<dbReference type="InterPro" id="IPR036390">
    <property type="entry name" value="WH_DNA-bd_sf"/>
</dbReference>
<dbReference type="InterPro" id="IPR011711">
    <property type="entry name" value="GntR_C"/>
</dbReference>
<keyword evidence="3" id="KW-0804">Transcription</keyword>
<dbReference type="Proteomes" id="UP000776983">
    <property type="component" value="Unassembled WGS sequence"/>
</dbReference>
<dbReference type="RefSeq" id="WP_226953158.1">
    <property type="nucleotide sequence ID" value="NZ_JACDXW010000002.1"/>
</dbReference>
<proteinExistence type="predicted"/>
<evidence type="ECO:0000259" key="5">
    <source>
        <dbReference type="PROSITE" id="PS50949"/>
    </source>
</evidence>
<dbReference type="PROSITE" id="PS50949">
    <property type="entry name" value="HTH_GNTR"/>
    <property type="match status" value="1"/>
</dbReference>
<evidence type="ECO:0000256" key="4">
    <source>
        <dbReference type="SAM" id="MobiDB-lite"/>
    </source>
</evidence>
<evidence type="ECO:0000313" key="6">
    <source>
        <dbReference type="EMBL" id="MCB5362912.1"/>
    </source>
</evidence>
<comment type="caution">
    <text evidence="6">The sequence shown here is derived from an EMBL/GenBank/DDBJ whole genome shotgun (WGS) entry which is preliminary data.</text>
</comment>